<dbReference type="InterPro" id="IPR042099">
    <property type="entry name" value="ANL_N_sf"/>
</dbReference>
<dbReference type="Gene3D" id="3.40.50.12780">
    <property type="entry name" value="N-terminal domain of ligase-like"/>
    <property type="match status" value="1"/>
</dbReference>
<gene>
    <name evidence="5" type="ORF">JK359_32075</name>
</gene>
<feature type="domain" description="AMP-binding enzyme C-terminal" evidence="4">
    <location>
        <begin position="388"/>
        <end position="453"/>
    </location>
</feature>
<evidence type="ECO:0000313" key="5">
    <source>
        <dbReference type="EMBL" id="MBL1086543.1"/>
    </source>
</evidence>
<name>A0A937EQ56_9ACTN</name>
<sequence>MASADWWGAHLLARGADGDPWATMGTTFTRGELRARVDNLAAGLSRDGVGEGSTAAVMLPPGVTLLATVLAVWSCGAQVQLLDVRNAPAETARLLSRCAPQYLIRPDGPARQATGPVPDCPIVVTRRPEGRAAGADGPAWQRDVCLVQFSSGSTGTPKVVGRRPADLTAELARYGALAGMPRAGERILLLNSLIHTMGLVGGFLHGLEHGTHLLLPTSQRIGEAARILAGSGPGHGADAVLGVPVQFDLLSRGRSDALRPRRLRLAVSAGEPLPAAVYERFTARYGVPVSPVYGTTETGVITARLDGACPPPGVGRTTGLPVRVRGGGIEVALDHSPYLQDDGTARYAGGWLRTFDRGELDPPSGELRVLGRADSLVTVGGMKIDLTEVEGVLRACPGVEEAVVVFGDTVEAYTAGPARPEELARWCREHLAAFKIPKRYFTVASLPRNANGKILRNRALLHERGQL</sequence>
<dbReference type="GO" id="GO:0006631">
    <property type="term" value="P:fatty acid metabolic process"/>
    <property type="evidence" value="ECO:0007669"/>
    <property type="project" value="TreeGrafter"/>
</dbReference>
<dbReference type="InterPro" id="IPR020845">
    <property type="entry name" value="AMP-binding_CS"/>
</dbReference>
<comment type="similarity">
    <text evidence="1">Belongs to the ATP-dependent AMP-binding enzyme family.</text>
</comment>
<evidence type="ECO:0000259" key="3">
    <source>
        <dbReference type="Pfam" id="PF00501"/>
    </source>
</evidence>
<dbReference type="RefSeq" id="WP_201843095.1">
    <property type="nucleotide sequence ID" value="NZ_JAERRK010000023.1"/>
</dbReference>
<dbReference type="InterPro" id="IPR000873">
    <property type="entry name" value="AMP-dep_synth/lig_dom"/>
</dbReference>
<dbReference type="PROSITE" id="PS00455">
    <property type="entry name" value="AMP_BINDING"/>
    <property type="match status" value="1"/>
</dbReference>
<comment type="caution">
    <text evidence="5">The sequence shown here is derived from an EMBL/GenBank/DDBJ whole genome shotgun (WGS) entry which is preliminary data.</text>
</comment>
<keyword evidence="2 5" id="KW-0436">Ligase</keyword>
<dbReference type="Pfam" id="PF13193">
    <property type="entry name" value="AMP-binding_C"/>
    <property type="match status" value="1"/>
</dbReference>
<dbReference type="EMBL" id="JAERRK010000023">
    <property type="protein sequence ID" value="MBL1086543.1"/>
    <property type="molecule type" value="Genomic_DNA"/>
</dbReference>
<dbReference type="InterPro" id="IPR045851">
    <property type="entry name" value="AMP-bd_C_sf"/>
</dbReference>
<evidence type="ECO:0000256" key="1">
    <source>
        <dbReference type="ARBA" id="ARBA00006432"/>
    </source>
</evidence>
<keyword evidence="6" id="KW-1185">Reference proteome</keyword>
<evidence type="ECO:0000259" key="4">
    <source>
        <dbReference type="Pfam" id="PF13193"/>
    </source>
</evidence>
<dbReference type="InterPro" id="IPR025110">
    <property type="entry name" value="AMP-bd_C"/>
</dbReference>
<dbReference type="GO" id="GO:0031956">
    <property type="term" value="F:medium-chain fatty acid-CoA ligase activity"/>
    <property type="evidence" value="ECO:0007669"/>
    <property type="project" value="TreeGrafter"/>
</dbReference>
<protein>
    <submittedName>
        <fullName evidence="5">Acyl--CoA ligase</fullName>
    </submittedName>
</protein>
<accession>A0A937EQ56</accession>
<dbReference type="Pfam" id="PF00501">
    <property type="entry name" value="AMP-binding"/>
    <property type="match status" value="1"/>
</dbReference>
<dbReference type="SUPFAM" id="SSF56801">
    <property type="entry name" value="Acetyl-CoA synthetase-like"/>
    <property type="match status" value="1"/>
</dbReference>
<dbReference type="Gene3D" id="3.30.300.30">
    <property type="match status" value="1"/>
</dbReference>
<proteinExistence type="inferred from homology"/>
<evidence type="ECO:0000313" key="6">
    <source>
        <dbReference type="Proteomes" id="UP000661858"/>
    </source>
</evidence>
<dbReference type="Proteomes" id="UP000661858">
    <property type="component" value="Unassembled WGS sequence"/>
</dbReference>
<dbReference type="AlphaFoldDB" id="A0A937EQ56"/>
<reference evidence="5" key="1">
    <citation type="submission" date="2021-01" db="EMBL/GenBank/DDBJ databases">
        <title>WGS of actinomycetes isolated from Thailand.</title>
        <authorList>
            <person name="Thawai C."/>
        </authorList>
    </citation>
    <scope>NUCLEOTIDE SEQUENCE</scope>
    <source>
        <strain evidence="5">RCU-197</strain>
    </source>
</reference>
<dbReference type="CDD" id="cd04433">
    <property type="entry name" value="AFD_class_I"/>
    <property type="match status" value="1"/>
</dbReference>
<dbReference type="PANTHER" id="PTHR43201:SF5">
    <property type="entry name" value="MEDIUM-CHAIN ACYL-COA LIGASE ACSF2, MITOCHONDRIAL"/>
    <property type="match status" value="1"/>
</dbReference>
<feature type="domain" description="AMP-dependent synthetase/ligase" evidence="3">
    <location>
        <begin position="25"/>
        <end position="317"/>
    </location>
</feature>
<evidence type="ECO:0000256" key="2">
    <source>
        <dbReference type="ARBA" id="ARBA00022598"/>
    </source>
</evidence>
<dbReference type="PANTHER" id="PTHR43201">
    <property type="entry name" value="ACYL-COA SYNTHETASE"/>
    <property type="match status" value="1"/>
</dbReference>
<organism evidence="5 6">
    <name type="scientific">Streptomyces actinomycinicus</name>
    <dbReference type="NCBI Taxonomy" id="1695166"/>
    <lineage>
        <taxon>Bacteria</taxon>
        <taxon>Bacillati</taxon>
        <taxon>Actinomycetota</taxon>
        <taxon>Actinomycetes</taxon>
        <taxon>Kitasatosporales</taxon>
        <taxon>Streptomycetaceae</taxon>
        <taxon>Streptomyces</taxon>
    </lineage>
</organism>